<evidence type="ECO:0000313" key="1">
    <source>
        <dbReference type="EMBL" id="KUG15931.1"/>
    </source>
</evidence>
<dbReference type="AlphaFoldDB" id="A0A0W8F4X8"/>
<proteinExistence type="predicted"/>
<name>A0A0W8F4X8_9ZZZZ</name>
<organism evidence="1">
    <name type="scientific">hydrocarbon metagenome</name>
    <dbReference type="NCBI Taxonomy" id="938273"/>
    <lineage>
        <taxon>unclassified sequences</taxon>
        <taxon>metagenomes</taxon>
        <taxon>ecological metagenomes</taxon>
    </lineage>
</organism>
<reference evidence="1" key="1">
    <citation type="journal article" date="2015" name="Proc. Natl. Acad. Sci. U.S.A.">
        <title>Networks of energetic and metabolic interactions define dynamics in microbial communities.</title>
        <authorList>
            <person name="Embree M."/>
            <person name="Liu J.K."/>
            <person name="Al-Bassam M.M."/>
            <person name="Zengler K."/>
        </authorList>
    </citation>
    <scope>NUCLEOTIDE SEQUENCE</scope>
</reference>
<gene>
    <name evidence="1" type="ORF">ASZ90_014439</name>
</gene>
<dbReference type="EMBL" id="LNQE01001520">
    <property type="protein sequence ID" value="KUG15931.1"/>
    <property type="molecule type" value="Genomic_DNA"/>
</dbReference>
<sequence length="39" mass="4307">MDAVYSHIFQGELYLLLCIMHPLPSVMLTGPDASAIIFV</sequence>
<comment type="caution">
    <text evidence="1">The sequence shown here is derived from an EMBL/GenBank/DDBJ whole genome shotgun (WGS) entry which is preliminary data.</text>
</comment>
<accession>A0A0W8F4X8</accession>
<protein>
    <submittedName>
        <fullName evidence="1">Uncharacterized protein</fullName>
    </submittedName>
</protein>